<feature type="transmembrane region" description="Helical" evidence="1">
    <location>
        <begin position="21"/>
        <end position="41"/>
    </location>
</feature>
<sequence>MKTVRAWLARLFVLPARRRHWIFVGMVVGWYATSRLVVALLDRTNPLYWIAVPILGYGGLISLATIWTSFTSGMLFGRLLPLPRHELVRFAERRFRSVETWPSPLSVDDLLARLSDLPPLTTPVLVQPLPDGMFLRYRRWHQPEPWPSSAPPPRRIKVRADVLIVVTARLDGGATIDAHWDGEPRLTDAMRARARLGRDVVDAARALTEQVERETDATSGGDR</sequence>
<keyword evidence="1" id="KW-1133">Transmembrane helix</keyword>
<evidence type="ECO:0000313" key="3">
    <source>
        <dbReference type="Proteomes" id="UP000597761"/>
    </source>
</evidence>
<protein>
    <recommendedName>
        <fullName evidence="4">DUF304 domain-containing protein</fullName>
    </recommendedName>
</protein>
<keyword evidence="1" id="KW-0812">Transmembrane</keyword>
<reference evidence="3" key="1">
    <citation type="journal article" date="2019" name="Int. J. Syst. Evol. Microbiol.">
        <title>The Global Catalogue of Microorganisms (GCM) 10K type strain sequencing project: providing services to taxonomists for standard genome sequencing and annotation.</title>
        <authorList>
            <consortium name="The Broad Institute Genomics Platform"/>
            <consortium name="The Broad Institute Genome Sequencing Center for Infectious Disease"/>
            <person name="Wu L."/>
            <person name="Ma J."/>
        </authorList>
    </citation>
    <scope>NUCLEOTIDE SEQUENCE [LARGE SCALE GENOMIC DNA]</scope>
    <source>
        <strain evidence="3">CGMCC 1.15480</strain>
    </source>
</reference>
<accession>A0ABQ1P6J1</accession>
<evidence type="ECO:0008006" key="4">
    <source>
        <dbReference type="Google" id="ProtNLM"/>
    </source>
</evidence>
<keyword evidence="3" id="KW-1185">Reference proteome</keyword>
<comment type="caution">
    <text evidence="2">The sequence shown here is derived from an EMBL/GenBank/DDBJ whole genome shotgun (WGS) entry which is preliminary data.</text>
</comment>
<dbReference type="RefSeq" id="WP_188667552.1">
    <property type="nucleotide sequence ID" value="NZ_BMJI01000005.1"/>
</dbReference>
<evidence type="ECO:0000256" key="1">
    <source>
        <dbReference type="SAM" id="Phobius"/>
    </source>
</evidence>
<organism evidence="2 3">
    <name type="scientific">Tersicoccus solisilvae</name>
    <dbReference type="NCBI Taxonomy" id="1882339"/>
    <lineage>
        <taxon>Bacteria</taxon>
        <taxon>Bacillati</taxon>
        <taxon>Actinomycetota</taxon>
        <taxon>Actinomycetes</taxon>
        <taxon>Micrococcales</taxon>
        <taxon>Micrococcaceae</taxon>
        <taxon>Tersicoccus</taxon>
    </lineage>
</organism>
<evidence type="ECO:0000313" key="2">
    <source>
        <dbReference type="EMBL" id="GGC87757.1"/>
    </source>
</evidence>
<keyword evidence="1" id="KW-0472">Membrane</keyword>
<dbReference type="Proteomes" id="UP000597761">
    <property type="component" value="Unassembled WGS sequence"/>
</dbReference>
<dbReference type="EMBL" id="BMJI01000005">
    <property type="protein sequence ID" value="GGC87757.1"/>
    <property type="molecule type" value="Genomic_DNA"/>
</dbReference>
<proteinExistence type="predicted"/>
<gene>
    <name evidence="2" type="ORF">GCM10011512_13390</name>
</gene>
<name>A0ABQ1P6J1_9MICC</name>
<feature type="transmembrane region" description="Helical" evidence="1">
    <location>
        <begin position="47"/>
        <end position="70"/>
    </location>
</feature>